<evidence type="ECO:0000313" key="3">
    <source>
        <dbReference type="EMBL" id="WTP49982.1"/>
    </source>
</evidence>
<feature type="region of interest" description="Disordered" evidence="1">
    <location>
        <begin position="106"/>
        <end position="190"/>
    </location>
</feature>
<organism evidence="3 4">
    <name type="scientific">Streptomyces tauricus</name>
    <dbReference type="NCBI Taxonomy" id="68274"/>
    <lineage>
        <taxon>Bacteria</taxon>
        <taxon>Bacillati</taxon>
        <taxon>Actinomycetota</taxon>
        <taxon>Actinomycetes</taxon>
        <taxon>Kitasatosporales</taxon>
        <taxon>Streptomycetaceae</taxon>
        <taxon>Streptomyces</taxon>
        <taxon>Streptomyces aurantiacus group</taxon>
    </lineage>
</organism>
<accession>A0ABZ1JEE7</accession>
<evidence type="ECO:0000256" key="2">
    <source>
        <dbReference type="SAM" id="SignalP"/>
    </source>
</evidence>
<name>A0ABZ1JEE7_9ACTN</name>
<keyword evidence="4" id="KW-1185">Reference proteome</keyword>
<feature type="compositionally biased region" description="Low complexity" evidence="1">
    <location>
        <begin position="126"/>
        <end position="141"/>
    </location>
</feature>
<feature type="chain" id="PRO_5045977506" description="Secreted protein" evidence="2">
    <location>
        <begin position="25"/>
        <end position="294"/>
    </location>
</feature>
<proteinExistence type="predicted"/>
<keyword evidence="2" id="KW-0732">Signal</keyword>
<protein>
    <recommendedName>
        <fullName evidence="5">Secreted protein</fullName>
    </recommendedName>
</protein>
<evidence type="ECO:0000256" key="1">
    <source>
        <dbReference type="SAM" id="MobiDB-lite"/>
    </source>
</evidence>
<dbReference type="EMBL" id="CP108133">
    <property type="protein sequence ID" value="WTP49982.1"/>
    <property type="molecule type" value="Genomic_DNA"/>
</dbReference>
<gene>
    <name evidence="3" type="ORF">OG288_17705</name>
</gene>
<evidence type="ECO:0008006" key="5">
    <source>
        <dbReference type="Google" id="ProtNLM"/>
    </source>
</evidence>
<feature type="compositionally biased region" description="Polar residues" evidence="1">
    <location>
        <begin position="161"/>
        <end position="172"/>
    </location>
</feature>
<feature type="signal peptide" evidence="2">
    <location>
        <begin position="1"/>
        <end position="24"/>
    </location>
</feature>
<reference evidence="3" key="1">
    <citation type="submission" date="2022-10" db="EMBL/GenBank/DDBJ databases">
        <title>The complete genomes of actinobacterial strains from the NBC collection.</title>
        <authorList>
            <person name="Joergensen T.S."/>
            <person name="Alvarez Arevalo M."/>
            <person name="Sterndorff E.B."/>
            <person name="Faurdal D."/>
            <person name="Vuksanovic O."/>
            <person name="Mourched A.-S."/>
            <person name="Charusanti P."/>
            <person name="Shaw S."/>
            <person name="Blin K."/>
            <person name="Weber T."/>
        </authorList>
    </citation>
    <scope>NUCLEOTIDE SEQUENCE</scope>
    <source>
        <strain evidence="3">NBC_00189</strain>
    </source>
</reference>
<dbReference type="RefSeq" id="WP_328937802.1">
    <property type="nucleotide sequence ID" value="NZ_CP108133.1"/>
</dbReference>
<dbReference type="Proteomes" id="UP001432166">
    <property type="component" value="Chromosome"/>
</dbReference>
<sequence>MLQVVLWVGGLFVLGLLCGQQAHAADGVAPAKGPGELVRSVTSSARQSPDSDSRPVTDEVQRVVRPVTEDVVRPVTGHVVPSAAGHVVQPIGDLVDQITDGIADGIGEGVVEQPGPPQWWPSVPQLPTLPGVPELPELPESPGLPLPAVPGQTLPAGSVAEPQQSGGASDQRQAAEKQSGGESGADGAALYGPRFAGGAVAIGDDVRDQGHARSARNTQVTGAVQAPVHQVPDGAPAGALTRHFAVDNGSPRHGDAQAVTLNERARPTLVPGAAADVTAGGLRDRHRDIPAFPG</sequence>
<evidence type="ECO:0000313" key="4">
    <source>
        <dbReference type="Proteomes" id="UP001432166"/>
    </source>
</evidence>